<dbReference type="AlphaFoldDB" id="A0A248JUF4"/>
<dbReference type="PANTHER" id="PTHR23309">
    <property type="entry name" value="3-HYDROXYACYL-COA DEHYROGENASE"/>
    <property type="match status" value="1"/>
</dbReference>
<feature type="domain" description="3-hydroxyacyl-CoA dehydrogenase C-terminal" evidence="15">
    <location>
        <begin position="615"/>
        <end position="701"/>
    </location>
</feature>
<keyword evidence="8" id="KW-0443">Lipid metabolism</keyword>
<dbReference type="Pfam" id="PF00378">
    <property type="entry name" value="ECH_1"/>
    <property type="match status" value="1"/>
</dbReference>
<dbReference type="InterPro" id="IPR006176">
    <property type="entry name" value="3-OHacyl-CoA_DH_NAD-bd"/>
</dbReference>
<evidence type="ECO:0000256" key="4">
    <source>
        <dbReference type="ARBA" id="ARBA00022832"/>
    </source>
</evidence>
<keyword evidence="12" id="KW-0511">Multifunctional enzyme</keyword>
<evidence type="ECO:0000256" key="10">
    <source>
        <dbReference type="ARBA" id="ARBA00023235"/>
    </source>
</evidence>
<evidence type="ECO:0000256" key="8">
    <source>
        <dbReference type="ARBA" id="ARBA00023098"/>
    </source>
</evidence>
<keyword evidence="10" id="KW-0413">Isomerase</keyword>
<dbReference type="UniPathway" id="UPA00659"/>
<dbReference type="InterPro" id="IPR029045">
    <property type="entry name" value="ClpP/crotonase-like_dom_sf"/>
</dbReference>
<evidence type="ECO:0000256" key="13">
    <source>
        <dbReference type="ARBA" id="ARBA00049556"/>
    </source>
</evidence>
<keyword evidence="6" id="KW-0560">Oxidoreductase</keyword>
<gene>
    <name evidence="17" type="ORF">Y958_14360</name>
</gene>
<evidence type="ECO:0000256" key="11">
    <source>
        <dbReference type="ARBA" id="ARBA00023239"/>
    </source>
</evidence>
<evidence type="ECO:0000256" key="7">
    <source>
        <dbReference type="ARBA" id="ARBA00023027"/>
    </source>
</evidence>
<dbReference type="InterPro" id="IPR001753">
    <property type="entry name" value="Enoyl-CoA_hydra/iso"/>
</dbReference>
<keyword evidence="11" id="KW-0456">Lyase</keyword>
<evidence type="ECO:0000259" key="16">
    <source>
        <dbReference type="Pfam" id="PF02737"/>
    </source>
</evidence>
<dbReference type="Proteomes" id="UP000197153">
    <property type="component" value="Chromosome 2"/>
</dbReference>
<dbReference type="Gene3D" id="1.10.1040.50">
    <property type="match status" value="1"/>
</dbReference>
<evidence type="ECO:0000313" key="18">
    <source>
        <dbReference type="Proteomes" id="UP000197153"/>
    </source>
</evidence>
<keyword evidence="18" id="KW-1185">Reference proteome</keyword>
<evidence type="ECO:0000259" key="15">
    <source>
        <dbReference type="Pfam" id="PF00725"/>
    </source>
</evidence>
<dbReference type="SUPFAM" id="SSF52096">
    <property type="entry name" value="ClpP/crotonase"/>
    <property type="match status" value="1"/>
</dbReference>
<comment type="similarity">
    <text evidence="3">In the N-terminal section; belongs to the enoyl-CoA hydratase/isomerase family.</text>
</comment>
<keyword evidence="7" id="KW-0520">NAD</keyword>
<evidence type="ECO:0000256" key="14">
    <source>
        <dbReference type="RuleBase" id="RU003707"/>
    </source>
</evidence>
<evidence type="ECO:0000256" key="6">
    <source>
        <dbReference type="ARBA" id="ARBA00023002"/>
    </source>
</evidence>
<dbReference type="PROSITE" id="PS00166">
    <property type="entry name" value="ENOYL_COA_HYDRATASE"/>
    <property type="match status" value="1"/>
</dbReference>
<dbReference type="SUPFAM" id="SSF51735">
    <property type="entry name" value="NAD(P)-binding Rossmann-fold domains"/>
    <property type="match status" value="1"/>
</dbReference>
<dbReference type="SUPFAM" id="SSF48179">
    <property type="entry name" value="6-phosphogluconate dehydrogenase C-terminal domain-like"/>
    <property type="match status" value="2"/>
</dbReference>
<evidence type="ECO:0000313" key="17">
    <source>
        <dbReference type="EMBL" id="ASG22156.1"/>
    </source>
</evidence>
<feature type="domain" description="3-hydroxyacyl-CoA dehydrogenase NAD binding" evidence="16">
    <location>
        <begin position="306"/>
        <end position="482"/>
    </location>
</feature>
<comment type="catalytic activity">
    <reaction evidence="13">
        <text>a (3S)-3-hydroxyacyl-CoA + NAD(+) = a 3-oxoacyl-CoA + NADH + H(+)</text>
        <dbReference type="Rhea" id="RHEA:22432"/>
        <dbReference type="ChEBI" id="CHEBI:15378"/>
        <dbReference type="ChEBI" id="CHEBI:57318"/>
        <dbReference type="ChEBI" id="CHEBI:57540"/>
        <dbReference type="ChEBI" id="CHEBI:57945"/>
        <dbReference type="ChEBI" id="CHEBI:90726"/>
        <dbReference type="EC" id="1.1.1.35"/>
    </reaction>
</comment>
<dbReference type="Gene3D" id="3.90.226.10">
    <property type="entry name" value="2-enoyl-CoA Hydratase, Chain A, domain 1"/>
    <property type="match status" value="1"/>
</dbReference>
<dbReference type="GO" id="GO:0006635">
    <property type="term" value="P:fatty acid beta-oxidation"/>
    <property type="evidence" value="ECO:0007669"/>
    <property type="project" value="UniProtKB-UniPathway"/>
</dbReference>
<dbReference type="InterPro" id="IPR018376">
    <property type="entry name" value="Enoyl-CoA_hyd/isom_CS"/>
</dbReference>
<evidence type="ECO:0000256" key="9">
    <source>
        <dbReference type="ARBA" id="ARBA00023140"/>
    </source>
</evidence>
<organism evidence="17 18">
    <name type="scientific">Nitrospirillum viridazoti CBAmc</name>
    <dbReference type="NCBI Taxonomy" id="1441467"/>
    <lineage>
        <taxon>Bacteria</taxon>
        <taxon>Pseudomonadati</taxon>
        <taxon>Pseudomonadota</taxon>
        <taxon>Alphaproteobacteria</taxon>
        <taxon>Rhodospirillales</taxon>
        <taxon>Azospirillaceae</taxon>
        <taxon>Nitrospirillum</taxon>
        <taxon>Nitrospirillum viridazoti</taxon>
    </lineage>
</organism>
<dbReference type="Gene3D" id="3.40.50.720">
    <property type="entry name" value="NAD(P)-binding Rossmann-like Domain"/>
    <property type="match status" value="1"/>
</dbReference>
<dbReference type="InterPro" id="IPR036291">
    <property type="entry name" value="NAD(P)-bd_dom_sf"/>
</dbReference>
<dbReference type="Pfam" id="PF00725">
    <property type="entry name" value="3HCDH"/>
    <property type="match status" value="2"/>
</dbReference>
<dbReference type="GO" id="GO:0003857">
    <property type="term" value="F:(3S)-3-hydroxyacyl-CoA dehydrogenase (NAD+) activity"/>
    <property type="evidence" value="ECO:0007669"/>
    <property type="project" value="UniProtKB-EC"/>
</dbReference>
<dbReference type="GO" id="GO:0004300">
    <property type="term" value="F:enoyl-CoA hydratase activity"/>
    <property type="evidence" value="ECO:0007669"/>
    <property type="project" value="UniProtKB-ARBA"/>
</dbReference>
<dbReference type="InterPro" id="IPR008927">
    <property type="entry name" value="6-PGluconate_DH-like_C_sf"/>
</dbReference>
<keyword evidence="4" id="KW-0276">Fatty acid metabolism</keyword>
<dbReference type="RefSeq" id="WP_088872774.1">
    <property type="nucleotide sequence ID" value="NZ_CP022111.1"/>
</dbReference>
<dbReference type="FunFam" id="3.40.50.720:FF:000009">
    <property type="entry name" value="Fatty oxidation complex, alpha subunit"/>
    <property type="match status" value="1"/>
</dbReference>
<evidence type="ECO:0000256" key="1">
    <source>
        <dbReference type="ARBA" id="ARBA00004275"/>
    </source>
</evidence>
<name>A0A248JUF4_9PROT</name>
<feature type="domain" description="3-hydroxyacyl-CoA dehydrogenase C-terminal" evidence="15">
    <location>
        <begin position="486"/>
        <end position="579"/>
    </location>
</feature>
<dbReference type="GO" id="GO:0070403">
    <property type="term" value="F:NAD+ binding"/>
    <property type="evidence" value="ECO:0007669"/>
    <property type="project" value="InterPro"/>
</dbReference>
<dbReference type="KEGG" id="nao:Y958_14360"/>
<evidence type="ECO:0000256" key="5">
    <source>
        <dbReference type="ARBA" id="ARBA00022963"/>
    </source>
</evidence>
<accession>A0A248JUF4</accession>
<sequence>MDASGIATDCTPVRYERQGRTGIITVNQPPVNALGQAVRAGLLRALALGQADGEADLLVLLAAGRTFMAGADIREFGQAPLVPFLSDVVAALEASPKPVIAVLHGTALGGGLEVALGCHFRVALPGTRLGLPEVKLGLLPGAGGTQRLPRLVGPAKALEMIVSGDPVTAAAALDIGLVDWLAAEPDPLAAGLAFAKRVRAKGLMPRRTGARGDRIAAVSPLLFSAARDDLARKSPHLFAPHRCVDAVEAACTLPLAEGLKRERELFLACMNSPQRAGLIHSFFAERAVAKVPGLAADATPRPVHRVGVIGAGTMGGGIAMCFANAHIPTVLLDTTQEALDRGLATIRRNYQASVAKGRLRQEEADARLTLIRPSLAYDDLADADLVVEAVFESMDLKKQIFTRLDQVCRPGAILATNTSTLDVDAIAAVTSRPQDVAGLHFFSPANVMRLLEVVRGRETAPDVLATAMDVARRIGKVGVAVGVCYGFVGNRMLHQRAREATALVDEGAAPDQVDRVLTDFGFPMGPFAMGDLAGLDVGWRIREERRKAGDPDTPPPGWLDRLAEQGRYGQKTGAGIYRYEAGSRTPLPDPVTADLIARDRAAKGITPRAVTNQEILERCLYVMVNEAAKILEEGVAARALDVDMIWVHGYGFPPWRGGPLFWADQVGLGTILGTITKFHQASGAKQWQPSPLLERLVRDGHGFASLN</sequence>
<protein>
    <submittedName>
        <fullName evidence="17">3-hydroxyacyl-CoA dehydrogenase</fullName>
    </submittedName>
</protein>
<keyword evidence="9" id="KW-0576">Peroxisome</keyword>
<dbReference type="Pfam" id="PF02737">
    <property type="entry name" value="3HCDH_N"/>
    <property type="match status" value="1"/>
</dbReference>
<evidence type="ECO:0000256" key="2">
    <source>
        <dbReference type="ARBA" id="ARBA00005005"/>
    </source>
</evidence>
<proteinExistence type="inferred from homology"/>
<keyword evidence="5" id="KW-0442">Lipid degradation</keyword>
<dbReference type="CDD" id="cd06558">
    <property type="entry name" value="crotonase-like"/>
    <property type="match status" value="1"/>
</dbReference>
<comment type="subcellular location">
    <subcellularLocation>
        <location evidence="1">Peroxisome</location>
    </subcellularLocation>
</comment>
<dbReference type="PANTHER" id="PTHR23309:SF51">
    <property type="entry name" value="3-HYDROXYACYL-COA DEHYDROGENASE-RELATED"/>
    <property type="match status" value="1"/>
</dbReference>
<reference evidence="17 18" key="1">
    <citation type="submission" date="2017-06" db="EMBL/GenBank/DDBJ databases">
        <title>Complete genome sequence of Nitrospirillum amazonense strain CBAmC, an endophytic nitrogen-fixing and plant growth-promoting bacterium, isolated from sugarcane.</title>
        <authorList>
            <person name="Schwab S."/>
            <person name="dos Santos Teixeira K.R."/>
            <person name="Simoes Araujo J.L."/>
            <person name="Soares Vidal M."/>
            <person name="Borges de Freitas H.R."/>
            <person name="Rivello Crivelaro A.L."/>
            <person name="Bueno de Camargo Nunes A."/>
            <person name="dos Santos C.M."/>
            <person name="Palmeira da Silva Rosa D."/>
            <person name="da Silva Padilha D."/>
            <person name="da Silva E."/>
            <person name="Araujo Terra L."/>
            <person name="Soares Mendes V."/>
            <person name="Farinelli L."/>
            <person name="Magalhaes Cruz L."/>
            <person name="Baldani J.I."/>
        </authorList>
    </citation>
    <scope>NUCLEOTIDE SEQUENCE [LARGE SCALE GENOMIC DNA]</scope>
    <source>
        <strain evidence="17 18">CBAmC</strain>
    </source>
</reference>
<dbReference type="GO" id="GO:0016853">
    <property type="term" value="F:isomerase activity"/>
    <property type="evidence" value="ECO:0007669"/>
    <property type="project" value="UniProtKB-KW"/>
</dbReference>
<comment type="pathway">
    <text evidence="2">Lipid metabolism; fatty acid beta-oxidation.</text>
</comment>
<comment type="similarity">
    <text evidence="14">Belongs to the enoyl-CoA hydratase/isomerase family.</text>
</comment>
<evidence type="ECO:0000256" key="12">
    <source>
        <dbReference type="ARBA" id="ARBA00023268"/>
    </source>
</evidence>
<dbReference type="EMBL" id="CP022111">
    <property type="protein sequence ID" value="ASG22156.1"/>
    <property type="molecule type" value="Genomic_DNA"/>
</dbReference>
<evidence type="ECO:0000256" key="3">
    <source>
        <dbReference type="ARBA" id="ARBA00008750"/>
    </source>
</evidence>
<dbReference type="InterPro" id="IPR006108">
    <property type="entry name" value="3HC_DH_C"/>
</dbReference>
<dbReference type="FunFam" id="1.10.1040.50:FF:000006">
    <property type="entry name" value="Peroxisomal bifunctional enzyme"/>
    <property type="match status" value="1"/>
</dbReference>